<dbReference type="Proteomes" id="UP000278085">
    <property type="component" value="Unassembled WGS sequence"/>
</dbReference>
<comment type="caution">
    <text evidence="2">The sequence shown here is derived from an EMBL/GenBank/DDBJ whole genome shotgun (WGS) entry which is preliminary data.</text>
</comment>
<feature type="compositionally biased region" description="Acidic residues" evidence="1">
    <location>
        <begin position="25"/>
        <end position="46"/>
    </location>
</feature>
<evidence type="ECO:0000313" key="3">
    <source>
        <dbReference type="Proteomes" id="UP000278085"/>
    </source>
</evidence>
<keyword evidence="3" id="KW-1185">Reference proteome</keyword>
<organism evidence="2 3">
    <name type="scientific">Massilia atriviolacea</name>
    <dbReference type="NCBI Taxonomy" id="2495579"/>
    <lineage>
        <taxon>Bacteria</taxon>
        <taxon>Pseudomonadati</taxon>
        <taxon>Pseudomonadota</taxon>
        <taxon>Betaproteobacteria</taxon>
        <taxon>Burkholderiales</taxon>
        <taxon>Oxalobacteraceae</taxon>
        <taxon>Telluria group</taxon>
        <taxon>Massilia</taxon>
    </lineage>
</organism>
<evidence type="ECO:0000256" key="1">
    <source>
        <dbReference type="SAM" id="MobiDB-lite"/>
    </source>
</evidence>
<dbReference type="EMBL" id="RXLQ01000003">
    <property type="protein sequence ID" value="RSZ60035.1"/>
    <property type="molecule type" value="Genomic_DNA"/>
</dbReference>
<gene>
    <name evidence="2" type="ORF">EJB06_07600</name>
</gene>
<dbReference type="OrthoDB" id="7031653at2"/>
<accession>A0A430HR87</accession>
<proteinExistence type="predicted"/>
<sequence length="287" mass="32414">MDDLEQPVTQDSAEVVEPAEHDEPQQELDADSPDLETPEEDDEEVEVGGRKFALPKSAAETLKAERLMQADYTRKTQEVAETRKQIEARAAQVESQAREQQQYIGEIAKVQSIDERLSQFAQLDWDAAIDNDPVQAMKWQQEHRALQLARDQAVNVITQKQQQFALNEQQATAKQVQDASAYFQREIPNWTAERDNQVAKFAVDSGIPAQALASVILKHPQFAKILHQAELYTQLEKKQTAKPKTPTPPPAPVTRVSASRATAAKDLDKMPADDWAKQFYADRSKRR</sequence>
<reference evidence="2 3" key="1">
    <citation type="submission" date="2018-12" db="EMBL/GenBank/DDBJ databases">
        <authorList>
            <person name="Yang E."/>
        </authorList>
    </citation>
    <scope>NUCLEOTIDE SEQUENCE [LARGE SCALE GENOMIC DNA]</scope>
    <source>
        <strain evidence="2 3">SOD</strain>
    </source>
</reference>
<protein>
    <recommendedName>
        <fullName evidence="4">Scaffolding protein</fullName>
    </recommendedName>
</protein>
<evidence type="ECO:0008006" key="4">
    <source>
        <dbReference type="Google" id="ProtNLM"/>
    </source>
</evidence>
<dbReference type="RefSeq" id="WP_126073396.1">
    <property type="nucleotide sequence ID" value="NZ_CP051166.1"/>
</dbReference>
<feature type="region of interest" description="Disordered" evidence="1">
    <location>
        <begin position="236"/>
        <end position="269"/>
    </location>
</feature>
<evidence type="ECO:0000313" key="2">
    <source>
        <dbReference type="EMBL" id="RSZ60035.1"/>
    </source>
</evidence>
<name>A0A430HR87_9BURK</name>
<dbReference type="AlphaFoldDB" id="A0A430HR87"/>
<feature type="region of interest" description="Disordered" evidence="1">
    <location>
        <begin position="1"/>
        <end position="53"/>
    </location>
</feature>